<dbReference type="EMBL" id="CAFBQU010000018">
    <property type="protein sequence ID" value="CAB5065100.1"/>
    <property type="molecule type" value="Genomic_DNA"/>
</dbReference>
<dbReference type="AlphaFoldDB" id="A0A6J7PZR6"/>
<dbReference type="EMBL" id="CAFBPN010000006">
    <property type="protein sequence ID" value="CAB5010828.1"/>
    <property type="molecule type" value="Genomic_DNA"/>
</dbReference>
<sequence>MAKAPNFKKFRKIVGNDIDALRTEMLTMRTELENAQQQIHEVSLSQNAAAQSLAAIDGRVVQLGRELTNQLHELSNDLEKLEQQSDGASAETIAQLQATQIRLATEQARYEITFRQDLAEIADQLRRPR</sequence>
<proteinExistence type="predicted"/>
<organism evidence="2">
    <name type="scientific">freshwater metagenome</name>
    <dbReference type="NCBI Taxonomy" id="449393"/>
    <lineage>
        <taxon>unclassified sequences</taxon>
        <taxon>metagenomes</taxon>
        <taxon>ecological metagenomes</taxon>
    </lineage>
</organism>
<gene>
    <name evidence="2" type="ORF">UFOPK4098_00276</name>
    <name evidence="3" type="ORF">UFOPK4347_00864</name>
</gene>
<evidence type="ECO:0000313" key="3">
    <source>
        <dbReference type="EMBL" id="CAB5065100.1"/>
    </source>
</evidence>
<reference evidence="2" key="1">
    <citation type="submission" date="2020-05" db="EMBL/GenBank/DDBJ databases">
        <authorList>
            <person name="Chiriac C."/>
            <person name="Salcher M."/>
            <person name="Ghai R."/>
            <person name="Kavagutti S V."/>
        </authorList>
    </citation>
    <scope>NUCLEOTIDE SEQUENCE</scope>
</reference>
<keyword evidence="1" id="KW-0175">Coiled coil</keyword>
<feature type="coiled-coil region" evidence="1">
    <location>
        <begin position="64"/>
        <end position="91"/>
    </location>
</feature>
<evidence type="ECO:0000313" key="2">
    <source>
        <dbReference type="EMBL" id="CAB5010828.1"/>
    </source>
</evidence>
<protein>
    <submittedName>
        <fullName evidence="2">Unannotated protein</fullName>
    </submittedName>
</protein>
<accession>A0A6J7PZR6</accession>
<name>A0A6J7PZR6_9ZZZZ</name>
<evidence type="ECO:0000256" key="1">
    <source>
        <dbReference type="SAM" id="Coils"/>
    </source>
</evidence>